<accession>A0ABD0MAT1</accession>
<evidence type="ECO:0000313" key="2">
    <source>
        <dbReference type="EMBL" id="KAK7508452.1"/>
    </source>
</evidence>
<gene>
    <name evidence="2" type="ORF">BaRGS_00000018</name>
</gene>
<feature type="chain" id="PRO_5044820813" evidence="1">
    <location>
        <begin position="16"/>
        <end position="101"/>
    </location>
</feature>
<dbReference type="EMBL" id="JACVVK020000001">
    <property type="protein sequence ID" value="KAK7508452.1"/>
    <property type="molecule type" value="Genomic_DNA"/>
</dbReference>
<evidence type="ECO:0000256" key="1">
    <source>
        <dbReference type="SAM" id="SignalP"/>
    </source>
</evidence>
<proteinExistence type="predicted"/>
<feature type="signal peptide" evidence="1">
    <location>
        <begin position="1"/>
        <end position="15"/>
    </location>
</feature>
<organism evidence="2 3">
    <name type="scientific">Batillaria attramentaria</name>
    <dbReference type="NCBI Taxonomy" id="370345"/>
    <lineage>
        <taxon>Eukaryota</taxon>
        <taxon>Metazoa</taxon>
        <taxon>Spiralia</taxon>
        <taxon>Lophotrochozoa</taxon>
        <taxon>Mollusca</taxon>
        <taxon>Gastropoda</taxon>
        <taxon>Caenogastropoda</taxon>
        <taxon>Sorbeoconcha</taxon>
        <taxon>Cerithioidea</taxon>
        <taxon>Batillariidae</taxon>
        <taxon>Batillaria</taxon>
    </lineage>
</organism>
<sequence>MRFVVVLLLVTLATANPVDKRFLERIVDAFKHTWDAAKSEFDHLTAGINVDLHSVVNKLIPLIDSAPTEIACKRVCVGSAATVLGPAAPLAHTVCDPACKA</sequence>
<keyword evidence="3" id="KW-1185">Reference proteome</keyword>
<keyword evidence="1" id="KW-0732">Signal</keyword>
<protein>
    <submittedName>
        <fullName evidence="2">Uncharacterized protein</fullName>
    </submittedName>
</protein>
<dbReference type="Proteomes" id="UP001519460">
    <property type="component" value="Unassembled WGS sequence"/>
</dbReference>
<dbReference type="AlphaFoldDB" id="A0ABD0MAT1"/>
<comment type="caution">
    <text evidence="2">The sequence shown here is derived from an EMBL/GenBank/DDBJ whole genome shotgun (WGS) entry which is preliminary data.</text>
</comment>
<name>A0ABD0MAT1_9CAEN</name>
<reference evidence="2 3" key="1">
    <citation type="journal article" date="2023" name="Sci. Data">
        <title>Genome assembly of the Korean intertidal mud-creeper Batillaria attramentaria.</title>
        <authorList>
            <person name="Patra A.K."/>
            <person name="Ho P.T."/>
            <person name="Jun S."/>
            <person name="Lee S.J."/>
            <person name="Kim Y."/>
            <person name="Won Y.J."/>
        </authorList>
    </citation>
    <scope>NUCLEOTIDE SEQUENCE [LARGE SCALE GENOMIC DNA]</scope>
    <source>
        <strain evidence="2">Wonlab-2016</strain>
    </source>
</reference>
<evidence type="ECO:0000313" key="3">
    <source>
        <dbReference type="Proteomes" id="UP001519460"/>
    </source>
</evidence>